<comment type="subcellular location">
    <subcellularLocation>
        <location evidence="1">Cell membrane</location>
        <topology evidence="1">Single-pass membrane protein</topology>
    </subcellularLocation>
</comment>
<feature type="region of interest" description="Disordered" evidence="12">
    <location>
        <begin position="228"/>
        <end position="247"/>
    </location>
</feature>
<evidence type="ECO:0000259" key="15">
    <source>
        <dbReference type="PROSITE" id="PS50050"/>
    </source>
</evidence>
<dbReference type="AlphaFoldDB" id="A0A3Q3RB15"/>
<evidence type="ECO:0000256" key="4">
    <source>
        <dbReference type="ARBA" id="ARBA00022703"/>
    </source>
</evidence>
<evidence type="ECO:0000259" key="14">
    <source>
        <dbReference type="PROSITE" id="PS50017"/>
    </source>
</evidence>
<feature type="repeat" description="TNFR-Cys" evidence="11">
    <location>
        <begin position="67"/>
        <end position="108"/>
    </location>
</feature>
<dbReference type="GO" id="GO:0006915">
    <property type="term" value="P:apoptotic process"/>
    <property type="evidence" value="ECO:0007669"/>
    <property type="project" value="UniProtKB-KW"/>
</dbReference>
<dbReference type="PROSITE" id="PS50017">
    <property type="entry name" value="DEATH_DOMAIN"/>
    <property type="match status" value="1"/>
</dbReference>
<evidence type="ECO:0000256" key="3">
    <source>
        <dbReference type="ARBA" id="ARBA00022692"/>
    </source>
</evidence>
<dbReference type="SMART" id="SM00208">
    <property type="entry name" value="TNFR"/>
    <property type="match status" value="4"/>
</dbReference>
<keyword evidence="8 13" id="KW-0472">Membrane</keyword>
<dbReference type="SMART" id="SM00005">
    <property type="entry name" value="DEATH"/>
    <property type="match status" value="1"/>
</dbReference>
<feature type="repeat" description="TNFR-Cys" evidence="11">
    <location>
        <begin position="109"/>
        <end position="147"/>
    </location>
</feature>
<dbReference type="SUPFAM" id="SSF57586">
    <property type="entry name" value="TNF receptor-like"/>
    <property type="match status" value="3"/>
</dbReference>
<feature type="disulfide bond" evidence="11">
    <location>
        <begin position="87"/>
        <end position="100"/>
    </location>
</feature>
<accession>A0A3Q3RB15</accession>
<dbReference type="FunFam" id="2.10.50.10:FF:000013">
    <property type="entry name" value="Tumor necrosis factor receptor superfamily member 16"/>
    <property type="match status" value="1"/>
</dbReference>
<feature type="region of interest" description="Disordered" evidence="12">
    <location>
        <begin position="291"/>
        <end position="329"/>
    </location>
</feature>
<dbReference type="InterPro" id="IPR034046">
    <property type="entry name" value="TNFRSF16_N"/>
</dbReference>
<keyword evidence="17" id="KW-1185">Reference proteome</keyword>
<keyword evidence="7 13" id="KW-1133">Transmembrane helix</keyword>
<dbReference type="GO" id="GO:0005886">
    <property type="term" value="C:plasma membrane"/>
    <property type="evidence" value="ECO:0007669"/>
    <property type="project" value="UniProtKB-SubCell"/>
</dbReference>
<feature type="disulfide bond" evidence="11">
    <location>
        <begin position="45"/>
        <end position="58"/>
    </location>
</feature>
<dbReference type="PANTHER" id="PTHR46605">
    <property type="entry name" value="TUMOR NECROSIS FACTOR RECEPTOR"/>
    <property type="match status" value="1"/>
</dbReference>
<dbReference type="PRINTS" id="PR01966">
    <property type="entry name" value="TNFACTORR16"/>
</dbReference>
<feature type="disulfide bond" evidence="11">
    <location>
        <begin position="129"/>
        <end position="147"/>
    </location>
</feature>
<dbReference type="InterPro" id="IPR041448">
    <property type="entry name" value="TNFR16_TM"/>
</dbReference>
<dbReference type="GO" id="GO:0015026">
    <property type="term" value="F:coreceptor activity"/>
    <property type="evidence" value="ECO:0007669"/>
    <property type="project" value="TreeGrafter"/>
</dbReference>
<dbReference type="Pfam" id="PF18422">
    <property type="entry name" value="TNFR_16_TM"/>
    <property type="match status" value="1"/>
</dbReference>
<feature type="domain" description="Death" evidence="14">
    <location>
        <begin position="375"/>
        <end position="434"/>
    </location>
</feature>
<keyword evidence="5" id="KW-0732">Signal</keyword>
<evidence type="ECO:0000256" key="5">
    <source>
        <dbReference type="ARBA" id="ARBA00022729"/>
    </source>
</evidence>
<proteinExistence type="predicted"/>
<evidence type="ECO:0000256" key="1">
    <source>
        <dbReference type="ARBA" id="ARBA00004162"/>
    </source>
</evidence>
<organism evidence="16 17">
    <name type="scientific">Monopterus albus</name>
    <name type="common">Swamp eel</name>
    <dbReference type="NCBI Taxonomy" id="43700"/>
    <lineage>
        <taxon>Eukaryota</taxon>
        <taxon>Metazoa</taxon>
        <taxon>Chordata</taxon>
        <taxon>Craniata</taxon>
        <taxon>Vertebrata</taxon>
        <taxon>Euteleostomi</taxon>
        <taxon>Actinopterygii</taxon>
        <taxon>Neopterygii</taxon>
        <taxon>Teleostei</taxon>
        <taxon>Neoteleostei</taxon>
        <taxon>Acanthomorphata</taxon>
        <taxon>Anabantaria</taxon>
        <taxon>Synbranchiformes</taxon>
        <taxon>Synbranchidae</taxon>
        <taxon>Monopterus</taxon>
    </lineage>
</organism>
<feature type="transmembrane region" description="Helical" evidence="13">
    <location>
        <begin position="260"/>
        <end position="280"/>
    </location>
</feature>
<feature type="compositionally biased region" description="Polar residues" evidence="12">
    <location>
        <begin position="291"/>
        <end position="305"/>
    </location>
</feature>
<evidence type="ECO:0000313" key="17">
    <source>
        <dbReference type="Proteomes" id="UP000261600"/>
    </source>
</evidence>
<evidence type="ECO:0008006" key="18">
    <source>
        <dbReference type="Google" id="ProtNLM"/>
    </source>
</evidence>
<keyword evidence="6" id="KW-0677">Repeat</keyword>
<dbReference type="STRING" id="43700.ENSMALP00000030652"/>
<dbReference type="CDD" id="cd08311">
    <property type="entry name" value="Death_p75NR"/>
    <property type="match status" value="1"/>
</dbReference>
<dbReference type="Gene3D" id="2.10.50.10">
    <property type="entry name" value="Tumor Necrosis Factor Receptor, subunit A, domain 2"/>
    <property type="match status" value="2"/>
</dbReference>
<dbReference type="Pfam" id="PF00531">
    <property type="entry name" value="Death"/>
    <property type="match status" value="1"/>
</dbReference>
<evidence type="ECO:0000256" key="7">
    <source>
        <dbReference type="ARBA" id="ARBA00022989"/>
    </source>
</evidence>
<feature type="domain" description="TNFR-Cys" evidence="15">
    <location>
        <begin position="32"/>
        <end position="65"/>
    </location>
</feature>
<protein>
    <recommendedName>
        <fullName evidence="18">Nerve growth factor receptor b</fullName>
    </recommendedName>
</protein>
<dbReference type="PROSITE" id="PS50050">
    <property type="entry name" value="TNFR_NGFR_2"/>
    <property type="match status" value="4"/>
</dbReference>
<evidence type="ECO:0000256" key="2">
    <source>
        <dbReference type="ARBA" id="ARBA00022475"/>
    </source>
</evidence>
<feature type="domain" description="TNFR-Cys" evidence="15">
    <location>
        <begin position="109"/>
        <end position="147"/>
    </location>
</feature>
<name>A0A3Q3RB15_MONAL</name>
<dbReference type="GO" id="GO:0009986">
    <property type="term" value="C:cell surface"/>
    <property type="evidence" value="ECO:0007669"/>
    <property type="project" value="TreeGrafter"/>
</dbReference>
<dbReference type="Gene3D" id="1.10.533.10">
    <property type="entry name" value="Death Domain, Fas"/>
    <property type="match status" value="1"/>
</dbReference>
<evidence type="ECO:0000256" key="9">
    <source>
        <dbReference type="ARBA" id="ARBA00023157"/>
    </source>
</evidence>
<dbReference type="Gene3D" id="6.10.250.1780">
    <property type="match status" value="1"/>
</dbReference>
<dbReference type="InterPro" id="IPR022325">
    <property type="entry name" value="TNFR_16"/>
</dbReference>
<evidence type="ECO:0000256" key="6">
    <source>
        <dbReference type="ARBA" id="ARBA00022737"/>
    </source>
</evidence>
<evidence type="ECO:0000256" key="11">
    <source>
        <dbReference type="PROSITE-ProRule" id="PRU00206"/>
    </source>
</evidence>
<keyword evidence="4" id="KW-0053">Apoptosis</keyword>
<dbReference type="SUPFAM" id="SSF47986">
    <property type="entry name" value="DEATH domain"/>
    <property type="match status" value="1"/>
</dbReference>
<feature type="disulfide bond" evidence="11">
    <location>
        <begin position="90"/>
        <end position="108"/>
    </location>
</feature>
<dbReference type="Pfam" id="PF00020">
    <property type="entry name" value="TNFR_c6"/>
    <property type="match status" value="3"/>
</dbReference>
<dbReference type="GO" id="GO:0005035">
    <property type="term" value="F:death receptor activity"/>
    <property type="evidence" value="ECO:0007669"/>
    <property type="project" value="TreeGrafter"/>
</dbReference>
<evidence type="ECO:0000256" key="13">
    <source>
        <dbReference type="SAM" id="Phobius"/>
    </source>
</evidence>
<dbReference type="CDD" id="cd13416">
    <property type="entry name" value="TNFRSF16"/>
    <property type="match status" value="1"/>
</dbReference>
<keyword evidence="3 13" id="KW-0812">Transmembrane</keyword>
<comment type="caution">
    <text evidence="11">Lacks conserved residue(s) required for the propagation of feature annotation.</text>
</comment>
<evidence type="ECO:0000256" key="10">
    <source>
        <dbReference type="ARBA" id="ARBA00023180"/>
    </source>
</evidence>
<feature type="repeat" description="TNFR-Cys" evidence="11">
    <location>
        <begin position="149"/>
        <end position="188"/>
    </location>
</feature>
<keyword evidence="9 11" id="KW-1015">Disulfide bond</keyword>
<feature type="compositionally biased region" description="Low complexity" evidence="12">
    <location>
        <begin position="235"/>
        <end position="245"/>
    </location>
</feature>
<keyword evidence="10" id="KW-0325">Glycoprotein</keyword>
<dbReference type="PROSITE" id="PS00652">
    <property type="entry name" value="TNFR_NGFR_1"/>
    <property type="match status" value="2"/>
</dbReference>
<reference evidence="16" key="1">
    <citation type="submission" date="2025-08" db="UniProtKB">
        <authorList>
            <consortium name="Ensembl"/>
        </authorList>
    </citation>
    <scope>IDENTIFICATION</scope>
</reference>
<reference evidence="16" key="2">
    <citation type="submission" date="2025-09" db="UniProtKB">
        <authorList>
            <consortium name="Ensembl"/>
        </authorList>
    </citation>
    <scope>IDENTIFICATION</scope>
</reference>
<feature type="domain" description="TNFR-Cys" evidence="15">
    <location>
        <begin position="149"/>
        <end position="188"/>
    </location>
</feature>
<feature type="repeat" description="TNFR-Cys" evidence="11">
    <location>
        <begin position="32"/>
        <end position="65"/>
    </location>
</feature>
<dbReference type="InterPro" id="IPR000488">
    <property type="entry name" value="Death_dom"/>
</dbReference>
<dbReference type="InterPro" id="IPR011029">
    <property type="entry name" value="DEATH-like_dom_sf"/>
</dbReference>
<dbReference type="GO" id="GO:0007266">
    <property type="term" value="P:Rho protein signal transduction"/>
    <property type="evidence" value="ECO:0007669"/>
    <property type="project" value="TreeGrafter"/>
</dbReference>
<evidence type="ECO:0000256" key="8">
    <source>
        <dbReference type="ARBA" id="ARBA00023136"/>
    </source>
</evidence>
<feature type="disulfide bond" evidence="11">
    <location>
        <begin position="126"/>
        <end position="139"/>
    </location>
</feature>
<evidence type="ECO:0000256" key="12">
    <source>
        <dbReference type="SAM" id="MobiDB-lite"/>
    </source>
</evidence>
<evidence type="ECO:0000313" key="16">
    <source>
        <dbReference type="Ensembl" id="ENSMALP00000030652.1"/>
    </source>
</evidence>
<feature type="domain" description="TNFR-Cys" evidence="15">
    <location>
        <begin position="67"/>
        <end position="108"/>
    </location>
</feature>
<dbReference type="InterPro" id="IPR052302">
    <property type="entry name" value="Neurotrophin_rcpt-DD"/>
</dbReference>
<dbReference type="PANTHER" id="PTHR46605:SF3">
    <property type="entry name" value="TUMOR NECROSIS FACTOR RECEPTOR SUPERFAMILY MEMBER 16"/>
    <property type="match status" value="1"/>
</dbReference>
<dbReference type="Proteomes" id="UP000261600">
    <property type="component" value="Unplaced"/>
</dbReference>
<dbReference type="Ensembl" id="ENSMALT00000031192.1">
    <property type="protein sequence ID" value="ENSMALP00000030652.1"/>
    <property type="gene ID" value="ENSMALG00000021167.1"/>
</dbReference>
<feature type="disulfide bond" evidence="11">
    <location>
        <begin position="150"/>
        <end position="165"/>
    </location>
</feature>
<sequence length="449" mass="49103">MFAAECKRSFACPPLNDLSDDWQVGALANKELCKSGQFTTSGECCKQCPPGEGVSQPCGDTQTVCVPCLDSETFSENFSHTEKCQPCTQCTGLMRMQTPCTDANDAVCVCNYGFYQNNLSQMCEPCTKCPEGQGLLYSCEHAHNTVCEDCIGDTYSDQESSREPCIPCTTCDEEEVLKVCTSVSDTVCQGKTISVHSYLSFTVHYPTMSPTAFMGSSIPSYDDFLTEGFPPEGPTDSTTTTTTDGDPQKRLYQGLNDKLIPIYCSILAAVVVGLVAFIIFKRWNSCKQNKQGANNCTANQNQTPSPEGEKLHSDSGISVDSQSLQEQQGQTQAHTVVTMDEEPCLLLPLHTREKVENMLFRGSEGDNGNHMDDSDWCNLAGLLGYEEERIATFRQEEHPVRALLSDWASKDSASMDTLCTALRKINRDDIVQSLVLSPSATKSTATSVV</sequence>
<keyword evidence="2" id="KW-1003">Cell membrane</keyword>
<dbReference type="InterPro" id="IPR001368">
    <property type="entry name" value="TNFR/NGFR_Cys_rich_reg"/>
</dbReference>
<dbReference type="GO" id="GO:0048406">
    <property type="term" value="F:nerve growth factor binding"/>
    <property type="evidence" value="ECO:0007669"/>
    <property type="project" value="TreeGrafter"/>
</dbReference>